<evidence type="ECO:0000256" key="5">
    <source>
        <dbReference type="ARBA" id="ARBA00022927"/>
    </source>
</evidence>
<keyword evidence="8" id="KW-0539">Nucleus</keyword>
<dbReference type="InterPro" id="IPR012476">
    <property type="entry name" value="GLE1"/>
</dbReference>
<evidence type="ECO:0000256" key="6">
    <source>
        <dbReference type="ARBA" id="ARBA00023010"/>
    </source>
</evidence>
<dbReference type="Gene3D" id="1.25.40.510">
    <property type="entry name" value="GLE1-like"/>
    <property type="match status" value="1"/>
</dbReference>
<keyword evidence="14" id="KW-1185">Reference proteome</keyword>
<feature type="region of interest" description="Disordered" evidence="12">
    <location>
        <begin position="67"/>
        <end position="96"/>
    </location>
</feature>
<keyword evidence="5" id="KW-0653">Protein transport</keyword>
<sequence>MSRKSRDQYYVLLKLGTLTKNSRGALKLELRCPQTVDGISVDPKPDWSFESLLSELDALEQKISSSSKVSGSFTKEKPRDFSNSKSNGRTSASPFVMRVLEDEMDSTDDDEDEEVKDRNSVGAKRFNFDDLYLRLICGFALSSSDSDDSSDESSLEAQPYLMEKVEPGESSLFELSREHQFRVKEVIRNQISALEADLKTEKEKSISALVRVQKYREDRWEMERNLDTQNQRQIAEALDNHLNAIQRDLEIKSQIEERKIRNDAAYEEAKRKEKALQEEKLRQERAKAEAEAKRVEQAKRDEDAKRAALEAQSRAAKEAAEREASEISKKADSGAAQEETNRPQINASLGPLTAQSSGKLSAAGKIKAAESALKLEQQRLQMLKQLEEENQALTLRSNQDFAKIERQISKLIRQITGTKDSVRQKADELFNIFNDARCPQSISIAAFAKKVVSNCETPRNAAFACGYVIVLVTSKVPQVMDLILAELHRACIYTVPKHYSQSAFQSQEAYYKAIGFKEDEGKIENVDNYLARLESYMKLYGALVQTEISRVENAHGLREGWAWMARFLNALPANRYTAVALKAFLYTAGYSLFQKYKSQFRKMLNIISDNFLKALKERRDSNLNSVIAEIEAFIKDNEFHREPEGRTLLGSLESDAYVPEVDYQHSNQYSYGGYRY</sequence>
<feature type="compositionally biased region" description="Basic and acidic residues" evidence="12">
    <location>
        <begin position="315"/>
        <end position="332"/>
    </location>
</feature>
<dbReference type="PANTHER" id="PTHR12960:SF0">
    <property type="entry name" value="MRNA EXPORT FACTOR GLE1"/>
    <property type="match status" value="1"/>
</dbReference>
<evidence type="ECO:0000256" key="8">
    <source>
        <dbReference type="ARBA" id="ARBA00023242"/>
    </source>
</evidence>
<dbReference type="Pfam" id="PF07817">
    <property type="entry name" value="GLE1"/>
    <property type="match status" value="1"/>
</dbReference>
<evidence type="ECO:0000313" key="13">
    <source>
        <dbReference type="EMBL" id="RXH79788.1"/>
    </source>
</evidence>
<evidence type="ECO:0000256" key="4">
    <source>
        <dbReference type="ARBA" id="ARBA00022816"/>
    </source>
</evidence>
<dbReference type="GO" id="GO:0015031">
    <property type="term" value="P:protein transport"/>
    <property type="evidence" value="ECO:0007669"/>
    <property type="project" value="UniProtKB-KW"/>
</dbReference>
<gene>
    <name evidence="13" type="ORF">DVH24_040935</name>
</gene>
<feature type="compositionally biased region" description="Polar residues" evidence="12">
    <location>
        <begin position="83"/>
        <end position="93"/>
    </location>
</feature>
<feature type="coiled-coil region" evidence="11">
    <location>
        <begin position="184"/>
        <end position="232"/>
    </location>
</feature>
<proteinExistence type="inferred from homology"/>
<dbReference type="PANTHER" id="PTHR12960">
    <property type="entry name" value="GLE-1-RELATED"/>
    <property type="match status" value="1"/>
</dbReference>
<dbReference type="STRING" id="3750.A0A498I7R5"/>
<comment type="subcellular location">
    <subcellularLocation>
        <location evidence="1">Nucleus</location>
        <location evidence="1">Nuclear pore complex</location>
    </subcellularLocation>
</comment>
<dbReference type="GO" id="GO:0000822">
    <property type="term" value="F:inositol hexakisphosphate binding"/>
    <property type="evidence" value="ECO:0007669"/>
    <property type="project" value="TreeGrafter"/>
</dbReference>
<evidence type="ECO:0000256" key="1">
    <source>
        <dbReference type="ARBA" id="ARBA00004567"/>
    </source>
</evidence>
<accession>A0A498I7R5</accession>
<feature type="compositionally biased region" description="Basic and acidic residues" evidence="12">
    <location>
        <begin position="277"/>
        <end position="308"/>
    </location>
</feature>
<comment type="similarity">
    <text evidence="2">Belongs to the GLE1 family.</text>
</comment>
<dbReference type="GO" id="GO:0031369">
    <property type="term" value="F:translation initiation factor binding"/>
    <property type="evidence" value="ECO:0007669"/>
    <property type="project" value="TreeGrafter"/>
</dbReference>
<keyword evidence="7" id="KW-0906">Nuclear pore complex</keyword>
<protein>
    <recommendedName>
        <fullName evidence="9">mRNA export factor GLE1</fullName>
    </recommendedName>
    <alternativeName>
        <fullName evidence="10">Nucleoporin GLE1</fullName>
    </alternativeName>
</protein>
<name>A0A498I7R5_MALDO</name>
<dbReference type="Proteomes" id="UP000290289">
    <property type="component" value="Chromosome 13"/>
</dbReference>
<feature type="coiled-coil region" evidence="11">
    <location>
        <begin position="366"/>
        <end position="396"/>
    </location>
</feature>
<evidence type="ECO:0000256" key="2">
    <source>
        <dbReference type="ARBA" id="ARBA00011056"/>
    </source>
</evidence>
<evidence type="ECO:0000256" key="12">
    <source>
        <dbReference type="SAM" id="MobiDB-lite"/>
    </source>
</evidence>
<evidence type="ECO:0000256" key="7">
    <source>
        <dbReference type="ARBA" id="ARBA00023132"/>
    </source>
</evidence>
<evidence type="ECO:0000313" key="14">
    <source>
        <dbReference type="Proteomes" id="UP000290289"/>
    </source>
</evidence>
<evidence type="ECO:0000256" key="10">
    <source>
        <dbReference type="ARBA" id="ARBA00029983"/>
    </source>
</evidence>
<dbReference type="GO" id="GO:0016973">
    <property type="term" value="P:poly(A)+ mRNA export from nucleus"/>
    <property type="evidence" value="ECO:0007669"/>
    <property type="project" value="InterPro"/>
</dbReference>
<dbReference type="AlphaFoldDB" id="A0A498I7R5"/>
<dbReference type="GO" id="GO:0005737">
    <property type="term" value="C:cytoplasm"/>
    <property type="evidence" value="ECO:0007669"/>
    <property type="project" value="TreeGrafter"/>
</dbReference>
<evidence type="ECO:0000256" key="3">
    <source>
        <dbReference type="ARBA" id="ARBA00022448"/>
    </source>
</evidence>
<keyword evidence="11" id="KW-0175">Coiled coil</keyword>
<dbReference type="GO" id="GO:0044614">
    <property type="term" value="C:nuclear pore cytoplasmic filaments"/>
    <property type="evidence" value="ECO:0007669"/>
    <property type="project" value="TreeGrafter"/>
</dbReference>
<feature type="compositionally biased region" description="Polar residues" evidence="12">
    <location>
        <begin position="342"/>
        <end position="356"/>
    </location>
</feature>
<dbReference type="InterPro" id="IPR038506">
    <property type="entry name" value="GLE1-like_sf"/>
</dbReference>
<dbReference type="EMBL" id="RDQH01000339">
    <property type="protein sequence ID" value="RXH79788.1"/>
    <property type="molecule type" value="Genomic_DNA"/>
</dbReference>
<evidence type="ECO:0000256" key="9">
    <source>
        <dbReference type="ARBA" id="ARBA00026227"/>
    </source>
</evidence>
<comment type="caution">
    <text evidence="13">The sequence shown here is derived from an EMBL/GenBank/DDBJ whole genome shotgun (WGS) entry which is preliminary data.</text>
</comment>
<dbReference type="GO" id="GO:0005543">
    <property type="term" value="F:phospholipid binding"/>
    <property type="evidence" value="ECO:0007669"/>
    <property type="project" value="TreeGrafter"/>
</dbReference>
<feature type="region of interest" description="Disordered" evidence="12">
    <location>
        <begin position="277"/>
        <end position="356"/>
    </location>
</feature>
<keyword evidence="6" id="KW-0811">Translocation</keyword>
<reference evidence="13 14" key="1">
    <citation type="submission" date="2018-10" db="EMBL/GenBank/DDBJ databases">
        <title>A high-quality apple genome assembly.</title>
        <authorList>
            <person name="Hu J."/>
        </authorList>
    </citation>
    <scope>NUCLEOTIDE SEQUENCE [LARGE SCALE GENOMIC DNA]</scope>
    <source>
        <strain evidence="14">cv. HFTH1</strain>
        <tissue evidence="13">Young leaf</tissue>
    </source>
</reference>
<keyword evidence="4" id="KW-0509">mRNA transport</keyword>
<keyword evidence="3" id="KW-0813">Transport</keyword>
<evidence type="ECO:0000256" key="11">
    <source>
        <dbReference type="SAM" id="Coils"/>
    </source>
</evidence>
<organism evidence="13 14">
    <name type="scientific">Malus domestica</name>
    <name type="common">Apple</name>
    <name type="synonym">Pyrus malus</name>
    <dbReference type="NCBI Taxonomy" id="3750"/>
    <lineage>
        <taxon>Eukaryota</taxon>
        <taxon>Viridiplantae</taxon>
        <taxon>Streptophyta</taxon>
        <taxon>Embryophyta</taxon>
        <taxon>Tracheophyta</taxon>
        <taxon>Spermatophyta</taxon>
        <taxon>Magnoliopsida</taxon>
        <taxon>eudicotyledons</taxon>
        <taxon>Gunneridae</taxon>
        <taxon>Pentapetalae</taxon>
        <taxon>rosids</taxon>
        <taxon>fabids</taxon>
        <taxon>Rosales</taxon>
        <taxon>Rosaceae</taxon>
        <taxon>Amygdaloideae</taxon>
        <taxon>Maleae</taxon>
        <taxon>Malus</taxon>
    </lineage>
</organism>